<evidence type="ECO:0000313" key="3">
    <source>
        <dbReference type="Proteomes" id="UP000229600"/>
    </source>
</evidence>
<keyword evidence="1" id="KW-1133">Transmembrane helix</keyword>
<keyword evidence="1" id="KW-0812">Transmembrane</keyword>
<sequence>MSHHLKIRIMTWNPLLLLRNLFNRRYKPYFRHAKKLFVFDMFLILVIAFFAITSLLWFFYVPQPIQDVEIHITAEQKDTTTPLKSGEELTFYIYIKNKATKNIIASPLLQFIPPKGFRTTKLETPTFISEDTKKIQLQDIPPKQEQLIVVKGFFVGSVHKEQIAHATLQFKMEKSIFPIYKADSIRITPESSALETQVNLEKNLIRGTHSPLSVTLRNTSESDMENISLDLSAYKNILKNIQTNVGSIGKEFIWDIDTLAAGQNIQLTAELDNSNISEDTLSFSITPVIHFQNENFLQDTEEQERAIITPNIFGFSTWSNLFGSPGKEISLSIKLENQGNVSISDMDIELLLPENIVNTQKFRTRYNTSQEDGLQVIHLNKDLAPGEILTLDPLDIPIVSKPSGGTQLNIKPVLRLRAKIEGVSQAYTKNISIQPLPISSALTLEPSIQYYTEGLDQIGRGPLPLKKGMPTKFWVLLNIGNTANELSNLKLQGSLGSSVEFTKNTSVSNGPNLSLSNKDFSWIFSQLPPYDYTRIGFEVEVVPQKDNQLPEILKNMNITAEDTYTHEMLNVSFEKFGTKIFDYNKNTQQYLQ</sequence>
<proteinExistence type="predicted"/>
<reference evidence="2 3" key="1">
    <citation type="submission" date="2017-09" db="EMBL/GenBank/DDBJ databases">
        <title>Depth-based differentiation of microbial function through sediment-hosted aquifers and enrichment of novel symbionts in the deep terrestrial subsurface.</title>
        <authorList>
            <person name="Probst A.J."/>
            <person name="Ladd B."/>
            <person name="Jarett J.K."/>
            <person name="Geller-Mcgrath D.E."/>
            <person name="Sieber C.M."/>
            <person name="Emerson J.B."/>
            <person name="Anantharaman K."/>
            <person name="Thomas B.C."/>
            <person name="Malmstrom R."/>
            <person name="Stieglmeier M."/>
            <person name="Klingl A."/>
            <person name="Woyke T."/>
            <person name="Ryan C.M."/>
            <person name="Banfield J.F."/>
        </authorList>
    </citation>
    <scope>NUCLEOTIDE SEQUENCE [LARGE SCALE GENOMIC DNA]</scope>
    <source>
        <strain evidence="2">CG11_big_fil_rev_8_21_14_0_20_39_34</strain>
    </source>
</reference>
<dbReference type="EMBL" id="PCWN01000011">
    <property type="protein sequence ID" value="PIR03670.1"/>
    <property type="molecule type" value="Genomic_DNA"/>
</dbReference>
<keyword evidence="1" id="KW-0472">Membrane</keyword>
<dbReference type="Proteomes" id="UP000229600">
    <property type="component" value="Unassembled WGS sequence"/>
</dbReference>
<organism evidence="2 3">
    <name type="scientific">Candidatus Magasanikbacteria bacterium CG11_big_fil_rev_8_21_14_0_20_39_34</name>
    <dbReference type="NCBI Taxonomy" id="1974653"/>
    <lineage>
        <taxon>Bacteria</taxon>
        <taxon>Candidatus Magasanikiibacteriota</taxon>
    </lineage>
</organism>
<dbReference type="AlphaFoldDB" id="A0A2H0N451"/>
<comment type="caution">
    <text evidence="2">The sequence shown here is derived from an EMBL/GenBank/DDBJ whole genome shotgun (WGS) entry which is preliminary data.</text>
</comment>
<accession>A0A2H0N451</accession>
<protein>
    <recommendedName>
        <fullName evidence="4">DUF11 domain-containing protein</fullName>
    </recommendedName>
</protein>
<name>A0A2H0N451_9BACT</name>
<evidence type="ECO:0000313" key="2">
    <source>
        <dbReference type="EMBL" id="PIR03670.1"/>
    </source>
</evidence>
<gene>
    <name evidence="2" type="ORF">COV59_05810</name>
</gene>
<feature type="transmembrane region" description="Helical" evidence="1">
    <location>
        <begin position="36"/>
        <end position="60"/>
    </location>
</feature>
<evidence type="ECO:0000256" key="1">
    <source>
        <dbReference type="SAM" id="Phobius"/>
    </source>
</evidence>
<evidence type="ECO:0008006" key="4">
    <source>
        <dbReference type="Google" id="ProtNLM"/>
    </source>
</evidence>